<name>A0A2T8XKY6_SALET</name>
<dbReference type="InterPro" id="IPR020568">
    <property type="entry name" value="Ribosomal_Su5_D2-typ_SF"/>
</dbReference>
<dbReference type="GO" id="GO:0016887">
    <property type="term" value="F:ATP hydrolysis activity"/>
    <property type="evidence" value="ECO:0007669"/>
    <property type="project" value="InterPro"/>
</dbReference>
<dbReference type="GO" id="GO:0140664">
    <property type="term" value="F:ATP-dependent DNA damage sensor activity"/>
    <property type="evidence" value="ECO:0007669"/>
    <property type="project" value="InterPro"/>
</dbReference>
<feature type="region of interest" description="Disordered" evidence="6">
    <location>
        <begin position="405"/>
        <end position="425"/>
    </location>
</feature>
<dbReference type="EMBL" id="QDOO01000058">
    <property type="protein sequence ID" value="PVM62729.1"/>
    <property type="molecule type" value="Genomic_DNA"/>
</dbReference>
<protein>
    <recommendedName>
        <fullName evidence="2 5">DNA mismatch repair protein MutL</fullName>
    </recommendedName>
</protein>
<proteinExistence type="inferred from homology"/>
<dbReference type="InterPro" id="IPR014721">
    <property type="entry name" value="Ribsml_uS5_D2-typ_fold_subgr"/>
</dbReference>
<dbReference type="SMART" id="SM01340">
    <property type="entry name" value="DNA_mis_repair"/>
    <property type="match status" value="1"/>
</dbReference>
<keyword evidence="9" id="KW-0540">Nuclease</keyword>
<dbReference type="NCBIfam" id="TIGR00585">
    <property type="entry name" value="mutl"/>
    <property type="match status" value="1"/>
</dbReference>
<dbReference type="GO" id="GO:0006298">
    <property type="term" value="P:mismatch repair"/>
    <property type="evidence" value="ECO:0007669"/>
    <property type="project" value="UniProtKB-UniRule"/>
</dbReference>
<dbReference type="Pfam" id="PF01119">
    <property type="entry name" value="DNA_mis_repair"/>
    <property type="match status" value="1"/>
</dbReference>
<feature type="domain" description="DNA mismatch repair protein S5" evidence="8">
    <location>
        <begin position="254"/>
        <end position="372"/>
    </location>
</feature>
<dbReference type="HAMAP" id="MF_00149">
    <property type="entry name" value="DNA_mis_repair"/>
    <property type="match status" value="1"/>
</dbReference>
<dbReference type="GO" id="GO:0032300">
    <property type="term" value="C:mismatch repair complex"/>
    <property type="evidence" value="ECO:0007669"/>
    <property type="project" value="InterPro"/>
</dbReference>
<comment type="similarity">
    <text evidence="1 5">Belongs to the DNA mismatch repair MutL/HexB family.</text>
</comment>
<dbReference type="GO" id="GO:0030983">
    <property type="term" value="F:mismatched DNA binding"/>
    <property type="evidence" value="ECO:0007669"/>
    <property type="project" value="InterPro"/>
</dbReference>
<dbReference type="SMART" id="SM00853">
    <property type="entry name" value="MutL_C"/>
    <property type="match status" value="1"/>
</dbReference>
<dbReference type="InterPro" id="IPR038973">
    <property type="entry name" value="MutL/Mlh/Pms-like"/>
</dbReference>
<evidence type="ECO:0000256" key="2">
    <source>
        <dbReference type="ARBA" id="ARBA00021975"/>
    </source>
</evidence>
<evidence type="ECO:0000256" key="3">
    <source>
        <dbReference type="ARBA" id="ARBA00022763"/>
    </source>
</evidence>
<dbReference type="FunFam" id="3.30.565.10:FF:000003">
    <property type="entry name" value="DNA mismatch repair endonuclease MutL"/>
    <property type="match status" value="1"/>
</dbReference>
<keyword evidence="3 5" id="KW-0227">DNA damage</keyword>
<dbReference type="PROSITE" id="PS00058">
    <property type="entry name" value="DNA_MISMATCH_REPAIR_1"/>
    <property type="match status" value="1"/>
</dbReference>
<keyword evidence="4 5" id="KW-0234">DNA repair</keyword>
<evidence type="ECO:0000313" key="9">
    <source>
        <dbReference type="EMBL" id="PVJ51293.1"/>
    </source>
</evidence>
<evidence type="ECO:0000313" key="11">
    <source>
        <dbReference type="Proteomes" id="UP000245068"/>
    </source>
</evidence>
<keyword evidence="9" id="KW-0255">Endonuclease</keyword>
<dbReference type="InterPro" id="IPR036890">
    <property type="entry name" value="HATPase_C_sf"/>
</dbReference>
<dbReference type="CDD" id="cd16926">
    <property type="entry name" value="HATPase_MutL-MLH-PMS-like"/>
    <property type="match status" value="1"/>
</dbReference>
<dbReference type="InterPro" id="IPR020667">
    <property type="entry name" value="DNA_mismatch_repair_MutL"/>
</dbReference>
<dbReference type="PANTHER" id="PTHR10073">
    <property type="entry name" value="DNA MISMATCH REPAIR PROTEIN MLH, PMS, MUTL"/>
    <property type="match status" value="1"/>
</dbReference>
<gene>
    <name evidence="5 9" type="primary">mutL</name>
    <name evidence="10" type="ORF">C4784_26965</name>
    <name evidence="9" type="ORF">C4855_04605</name>
</gene>
<dbReference type="InterPro" id="IPR037198">
    <property type="entry name" value="MutL_C_sf"/>
</dbReference>
<dbReference type="Pfam" id="PF13589">
    <property type="entry name" value="HATPase_c_3"/>
    <property type="match status" value="1"/>
</dbReference>
<dbReference type="Gene3D" id="3.30.565.10">
    <property type="entry name" value="Histidine kinase-like ATPase, C-terminal domain"/>
    <property type="match status" value="1"/>
</dbReference>
<comment type="caution">
    <text evidence="9">The sequence shown here is derived from an EMBL/GenBank/DDBJ whole genome shotgun (WGS) entry which is preliminary data.</text>
</comment>
<organism evidence="9 12">
    <name type="scientific">Salmonella enterica subsp. enterica serovar Gaminara</name>
    <dbReference type="NCBI Taxonomy" id="913070"/>
    <lineage>
        <taxon>Bacteria</taxon>
        <taxon>Pseudomonadati</taxon>
        <taxon>Pseudomonadota</taxon>
        <taxon>Gammaproteobacteria</taxon>
        <taxon>Enterobacterales</taxon>
        <taxon>Enterobacteriaceae</taxon>
        <taxon>Salmonella</taxon>
    </lineage>
</organism>
<dbReference type="Gene3D" id="3.30.1540.20">
    <property type="entry name" value="MutL, C-terminal domain, dimerisation subdomain"/>
    <property type="match status" value="1"/>
</dbReference>
<evidence type="ECO:0000256" key="1">
    <source>
        <dbReference type="ARBA" id="ARBA00006082"/>
    </source>
</evidence>
<dbReference type="GO" id="GO:0005524">
    <property type="term" value="F:ATP binding"/>
    <property type="evidence" value="ECO:0007669"/>
    <property type="project" value="InterPro"/>
</dbReference>
<dbReference type="Gene3D" id="3.30.230.10">
    <property type="match status" value="1"/>
</dbReference>
<dbReference type="InterPro" id="IPR013507">
    <property type="entry name" value="DNA_mismatch_S5_2-like"/>
</dbReference>
<dbReference type="Pfam" id="PF08676">
    <property type="entry name" value="MutL_C"/>
    <property type="match status" value="1"/>
</dbReference>
<dbReference type="Proteomes" id="UP000245551">
    <property type="component" value="Unassembled WGS sequence"/>
</dbReference>
<reference evidence="11 12" key="1">
    <citation type="submission" date="2018-04" db="EMBL/GenBank/DDBJ databases">
        <title>Serotype diversity and antimicrobial resistance among Salmonella enterica isolated from patients at an equine referral hospital.</title>
        <authorList>
            <person name="Leon I.M."/>
            <person name="Lawhon S.D."/>
            <person name="Norman K.N."/>
            <person name="Threadgill D.S."/>
            <person name="Ohta N."/>
            <person name="Vinasco J."/>
            <person name="Scott H.M."/>
        </authorList>
    </citation>
    <scope>NUCLEOTIDE SEQUENCE [LARGE SCALE GENOMIC DNA]</scope>
    <source>
        <strain evidence="10 11">159</strain>
        <strain evidence="9 12">230</strain>
    </source>
</reference>
<evidence type="ECO:0000256" key="6">
    <source>
        <dbReference type="SAM" id="MobiDB-lite"/>
    </source>
</evidence>
<accession>A0A2T8XKY6</accession>
<keyword evidence="9" id="KW-0378">Hydrolase</keyword>
<dbReference type="Gene3D" id="3.30.1370.100">
    <property type="entry name" value="MutL, C-terminal domain, regulatory subdomain"/>
    <property type="match status" value="1"/>
</dbReference>
<dbReference type="GO" id="GO:0004519">
    <property type="term" value="F:endonuclease activity"/>
    <property type="evidence" value="ECO:0007669"/>
    <property type="project" value="UniProtKB-KW"/>
</dbReference>
<dbReference type="SUPFAM" id="SSF54211">
    <property type="entry name" value="Ribosomal protein S5 domain 2-like"/>
    <property type="match status" value="1"/>
</dbReference>
<comment type="function">
    <text evidence="5">This protein is involved in the repair of mismatches in DNA. It is required for dam-dependent methyl-directed DNA mismatch repair. May act as a 'molecular matchmaker', a protein that promotes the formation of a stable complex between two or more DNA-binding proteins in an ATP-dependent manner without itself being part of a final effector complex.</text>
</comment>
<sequence length="662" mass="72886">MAFCALADDVPLADWLPCAVKISNKILFQNKCMFVVLREVVPMTIHILSPQLANQIAAGEVVERPASIVKELLENAIDAGATDIRIDVEKGGAKCIRVSDNGCGICKDELSLALMRHATSKISTLADLESIASLGFRGEALASISSVSRLTLTSRTPEQDEGWQVYVEGRDMSPVVQPASHPKGTTVEVLDLFYNTPARRRFLKSDKTESVHTEDVVRRAALSRPDVGFTLVHNGKRLLHCAAGKSGVSAASRLAAICGKDFADRAVYLEWPHHSLQLSGWVVPPQPDGRVFDVQYFFVNGRAVRDRVIMHAVRQAYGQIPDGGQPPGYVLYLELEAAQVDVNVHPAKQEVRFHESRLVHDFICQGVLSALNQNDVTGLPLDETAALSVTDWLPENRKAAGENSFAVPGARSPAPGGYSGTGRGGFQPEGFNRQAGRAYQQLLQTPGTTSSLQLPAYDKTADEKDDLILPGTDYRLLVPFRQKYALVTRGESIYLLSLKRAWQCLLERRLSAEDGNRPVSQPLLMPVRLKLNRQERESLRQWQPYLEQTGILYTPDSHGVVFNGVPSLIREQPLTLLLGRLAEWLSREDASDAGTGVARVSNWLAKHCEYAGVKDMSGLSAFCRQLREAPEALMEDGKLKPGLLTEIPLEEYTEILEQDPPV</sequence>
<dbReference type="InterPro" id="IPR042121">
    <property type="entry name" value="MutL_C_regsub"/>
</dbReference>
<evidence type="ECO:0000313" key="12">
    <source>
        <dbReference type="Proteomes" id="UP000245551"/>
    </source>
</evidence>
<dbReference type="Proteomes" id="UP000245068">
    <property type="component" value="Unassembled WGS sequence"/>
</dbReference>
<evidence type="ECO:0000259" key="8">
    <source>
        <dbReference type="SMART" id="SM01340"/>
    </source>
</evidence>
<dbReference type="EMBL" id="QDLV01000002">
    <property type="protein sequence ID" value="PVJ51293.1"/>
    <property type="molecule type" value="Genomic_DNA"/>
</dbReference>
<dbReference type="SUPFAM" id="SSF55874">
    <property type="entry name" value="ATPase domain of HSP90 chaperone/DNA topoisomerase II/histidine kinase"/>
    <property type="match status" value="1"/>
</dbReference>
<dbReference type="InterPro" id="IPR002099">
    <property type="entry name" value="MutL/Mlh/PMS"/>
</dbReference>
<evidence type="ECO:0000256" key="5">
    <source>
        <dbReference type="HAMAP-Rule" id="MF_00149"/>
    </source>
</evidence>
<dbReference type="InterPro" id="IPR014790">
    <property type="entry name" value="MutL_C"/>
</dbReference>
<dbReference type="InterPro" id="IPR042120">
    <property type="entry name" value="MutL_C_dimsub"/>
</dbReference>
<dbReference type="CDD" id="cd03482">
    <property type="entry name" value="MutL_Trans_MutL"/>
    <property type="match status" value="1"/>
</dbReference>
<evidence type="ECO:0000256" key="4">
    <source>
        <dbReference type="ARBA" id="ARBA00023204"/>
    </source>
</evidence>
<dbReference type="SUPFAM" id="SSF118116">
    <property type="entry name" value="DNA mismatch repair protein MutL"/>
    <property type="match status" value="1"/>
</dbReference>
<dbReference type="AlphaFoldDB" id="A0A2T8XKY6"/>
<dbReference type="PANTHER" id="PTHR10073:SF12">
    <property type="entry name" value="DNA MISMATCH REPAIR PROTEIN MLH1"/>
    <property type="match status" value="1"/>
</dbReference>
<evidence type="ECO:0000259" key="7">
    <source>
        <dbReference type="SMART" id="SM00853"/>
    </source>
</evidence>
<dbReference type="InterPro" id="IPR014762">
    <property type="entry name" value="DNA_mismatch_repair_CS"/>
</dbReference>
<evidence type="ECO:0000313" key="10">
    <source>
        <dbReference type="EMBL" id="PVM62729.1"/>
    </source>
</evidence>
<feature type="domain" description="MutL C-terminal dimerisation" evidence="7">
    <location>
        <begin position="476"/>
        <end position="619"/>
    </location>
</feature>